<gene>
    <name evidence="2" type="ORF">UT53_C0004G0005</name>
</gene>
<dbReference type="AlphaFoldDB" id="A0A0G0SE08"/>
<comment type="caution">
    <text evidence="2">The sequence shown here is derived from an EMBL/GenBank/DDBJ whole genome shotgun (WGS) entry which is preliminary data.</text>
</comment>
<reference evidence="2 3" key="1">
    <citation type="journal article" date="2015" name="Nature">
        <title>rRNA introns, odd ribosomes, and small enigmatic genomes across a large radiation of phyla.</title>
        <authorList>
            <person name="Brown C.T."/>
            <person name="Hug L.A."/>
            <person name="Thomas B.C."/>
            <person name="Sharon I."/>
            <person name="Castelle C.J."/>
            <person name="Singh A."/>
            <person name="Wilkins M.J."/>
            <person name="Williams K.H."/>
            <person name="Banfield J.F."/>
        </authorList>
    </citation>
    <scope>NUCLEOTIDE SEQUENCE [LARGE SCALE GENOMIC DNA]</scope>
</reference>
<name>A0A0G0SE08_9BACT</name>
<feature type="region of interest" description="Disordered" evidence="1">
    <location>
        <begin position="34"/>
        <end position="66"/>
    </location>
</feature>
<dbReference type="EMBL" id="LBXD01000004">
    <property type="protein sequence ID" value="KKR23907.1"/>
    <property type="molecule type" value="Genomic_DNA"/>
</dbReference>
<proteinExistence type="predicted"/>
<sequence length="66" mass="7370">MTIKAILAAFQGWRFGGTKQKGVQQAQDLKVRIEAQEKSDNTHREEESRPAEEITKDGEKVVAQSA</sequence>
<evidence type="ECO:0000256" key="1">
    <source>
        <dbReference type="SAM" id="MobiDB-lite"/>
    </source>
</evidence>
<organism evidence="2 3">
    <name type="scientific">Candidatus Yanofskybacteria bacterium GW2011_GWD2_39_48</name>
    <dbReference type="NCBI Taxonomy" id="1619031"/>
    <lineage>
        <taxon>Bacteria</taxon>
        <taxon>Candidatus Yanofskyibacteriota</taxon>
    </lineage>
</organism>
<evidence type="ECO:0000313" key="2">
    <source>
        <dbReference type="EMBL" id="KKR23907.1"/>
    </source>
</evidence>
<evidence type="ECO:0000313" key="3">
    <source>
        <dbReference type="Proteomes" id="UP000034764"/>
    </source>
</evidence>
<feature type="compositionally biased region" description="Basic and acidic residues" evidence="1">
    <location>
        <begin position="34"/>
        <end position="60"/>
    </location>
</feature>
<dbReference type="Proteomes" id="UP000034764">
    <property type="component" value="Unassembled WGS sequence"/>
</dbReference>
<accession>A0A0G0SE08</accession>
<protein>
    <submittedName>
        <fullName evidence="2">Uncharacterized protein</fullName>
    </submittedName>
</protein>